<feature type="region of interest" description="Disordered" evidence="8">
    <location>
        <begin position="559"/>
        <end position="583"/>
    </location>
</feature>
<dbReference type="InterPro" id="IPR052115">
    <property type="entry name" value="NEXT_complex_subunit_ZCCHC8"/>
</dbReference>
<dbReference type="PROSITE" id="PS50158">
    <property type="entry name" value="ZF_CCHC"/>
    <property type="match status" value="1"/>
</dbReference>
<evidence type="ECO:0000256" key="1">
    <source>
        <dbReference type="ARBA" id="ARBA00004642"/>
    </source>
</evidence>
<dbReference type="Proteomes" id="UP000046395">
    <property type="component" value="Unassembled WGS sequence"/>
</dbReference>
<dbReference type="GO" id="GO:0008270">
    <property type="term" value="F:zinc ion binding"/>
    <property type="evidence" value="ECO:0007669"/>
    <property type="project" value="UniProtKB-KW"/>
</dbReference>
<keyword evidence="4 7" id="KW-0863">Zinc-finger</keyword>
<dbReference type="WBParaSite" id="TMUE_2000006776.1">
    <property type="protein sequence ID" value="TMUE_2000006776.1"/>
    <property type="gene ID" value="WBGene00286190"/>
</dbReference>
<evidence type="ECO:0000256" key="6">
    <source>
        <dbReference type="ARBA" id="ARBA00023242"/>
    </source>
</evidence>
<evidence type="ECO:0000256" key="2">
    <source>
        <dbReference type="ARBA" id="ARBA00007497"/>
    </source>
</evidence>
<dbReference type="GO" id="GO:0071013">
    <property type="term" value="C:catalytic step 2 spliceosome"/>
    <property type="evidence" value="ECO:0007669"/>
    <property type="project" value="TreeGrafter"/>
</dbReference>
<feature type="compositionally biased region" description="Basic residues" evidence="8">
    <location>
        <begin position="12"/>
        <end position="21"/>
    </location>
</feature>
<dbReference type="GO" id="GO:0019899">
    <property type="term" value="F:enzyme binding"/>
    <property type="evidence" value="ECO:0007669"/>
    <property type="project" value="UniProtKB-ARBA"/>
</dbReference>
<comment type="similarity">
    <text evidence="2">Belongs to the ZCCHC8 family.</text>
</comment>
<evidence type="ECO:0000256" key="3">
    <source>
        <dbReference type="ARBA" id="ARBA00022723"/>
    </source>
</evidence>
<keyword evidence="6" id="KW-0539">Nucleus</keyword>
<dbReference type="GO" id="GO:0005654">
    <property type="term" value="C:nucleoplasm"/>
    <property type="evidence" value="ECO:0007669"/>
    <property type="project" value="UniProtKB-SubCell"/>
</dbReference>
<feature type="region of interest" description="Disordered" evidence="8">
    <location>
        <begin position="204"/>
        <end position="226"/>
    </location>
</feature>
<feature type="compositionally biased region" description="Low complexity" evidence="8">
    <location>
        <begin position="1"/>
        <end position="11"/>
    </location>
</feature>
<keyword evidence="3" id="KW-0479">Metal-binding</keyword>
<name>A0A5S6QHA1_TRIMR</name>
<evidence type="ECO:0000256" key="4">
    <source>
        <dbReference type="ARBA" id="ARBA00022771"/>
    </source>
</evidence>
<accession>A0A5S6QHA1</accession>
<dbReference type="InterPro" id="IPR001878">
    <property type="entry name" value="Znf_CCHC"/>
</dbReference>
<evidence type="ECO:0000256" key="5">
    <source>
        <dbReference type="ARBA" id="ARBA00022833"/>
    </source>
</evidence>
<feature type="domain" description="CCHC-type" evidence="10">
    <location>
        <begin position="232"/>
        <end position="247"/>
    </location>
</feature>
<dbReference type="SMART" id="SM00581">
    <property type="entry name" value="PSP"/>
    <property type="match status" value="1"/>
</dbReference>
<keyword evidence="9" id="KW-0812">Transmembrane</keyword>
<reference evidence="12" key="1">
    <citation type="submission" date="2019-12" db="UniProtKB">
        <authorList>
            <consortium name="WormBaseParasite"/>
        </authorList>
    </citation>
    <scope>IDENTIFICATION</scope>
</reference>
<dbReference type="PANTHER" id="PTHR13316">
    <property type="entry name" value="ZINC FINGER, CCHC DOMAIN CONTAINING 8"/>
    <property type="match status" value="1"/>
</dbReference>
<dbReference type="PANTHER" id="PTHR13316:SF0">
    <property type="entry name" value="ZINC FINGER CCHC DOMAIN-CONTAINING PROTEIN 8"/>
    <property type="match status" value="1"/>
</dbReference>
<feature type="compositionally biased region" description="Basic residues" evidence="8">
    <location>
        <begin position="564"/>
        <end position="573"/>
    </location>
</feature>
<dbReference type="InterPro" id="IPR006568">
    <property type="entry name" value="PSP_pro-rich"/>
</dbReference>
<organism evidence="11 12">
    <name type="scientific">Trichuris muris</name>
    <name type="common">Mouse whipworm</name>
    <dbReference type="NCBI Taxonomy" id="70415"/>
    <lineage>
        <taxon>Eukaryota</taxon>
        <taxon>Metazoa</taxon>
        <taxon>Ecdysozoa</taxon>
        <taxon>Nematoda</taxon>
        <taxon>Enoplea</taxon>
        <taxon>Dorylaimia</taxon>
        <taxon>Trichinellida</taxon>
        <taxon>Trichuridae</taxon>
        <taxon>Trichuris</taxon>
    </lineage>
</organism>
<dbReference type="InterPro" id="IPR036875">
    <property type="entry name" value="Znf_CCHC_sf"/>
</dbReference>
<evidence type="ECO:0000313" key="12">
    <source>
        <dbReference type="WBParaSite" id="TMUE_2000006776.1"/>
    </source>
</evidence>
<evidence type="ECO:0000256" key="9">
    <source>
        <dbReference type="SAM" id="Phobius"/>
    </source>
</evidence>
<dbReference type="Pfam" id="PF04046">
    <property type="entry name" value="PSP"/>
    <property type="match status" value="1"/>
</dbReference>
<dbReference type="AlphaFoldDB" id="A0A5S6QHA1"/>
<proteinExistence type="inferred from homology"/>
<keyword evidence="9" id="KW-0472">Membrane</keyword>
<keyword evidence="5" id="KW-0862">Zinc</keyword>
<feature type="region of interest" description="Disordered" evidence="8">
    <location>
        <begin position="411"/>
        <end position="463"/>
    </location>
</feature>
<keyword evidence="11" id="KW-1185">Reference proteome</keyword>
<dbReference type="SMART" id="SM00343">
    <property type="entry name" value="ZnF_C2HC"/>
    <property type="match status" value="1"/>
</dbReference>
<evidence type="ECO:0000256" key="8">
    <source>
        <dbReference type="SAM" id="MobiDB-lite"/>
    </source>
</evidence>
<feature type="transmembrane region" description="Helical" evidence="9">
    <location>
        <begin position="91"/>
        <end position="110"/>
    </location>
</feature>
<protein>
    <submittedName>
        <fullName evidence="12">CCHC-type domain-containing protein</fullName>
    </submittedName>
</protein>
<dbReference type="STRING" id="70415.A0A5S6QHA1"/>
<sequence>MLVQRRTGTRAANRRGLRKPGKGTNELGQQKIFEQRNDFKDFPLKPFRCFKMLATTLSSGPVKVKYAKGLFSHRPNKWYFVKSSGAKLGRGLLFCVSGVVSSVSGVFFILKVKEKLFLILPIVLLATVGYRHSCGSLGLAAGSSDVKCNFRYASIEKKVIMCDSSSNVENSASSDPPLFVIDRNPCPDAVVPVLPPLWLSTPLQGDEPAETHEETPKNAEEGSSSGPSKFVCFNCNKPGHKVGDCPESFCPERVRRNRSQFRAVRRKESFRTPQFADRGFLPGRISDDLRRVIGLDRHELPPWIYWMRCCGYPPGYLRVALTRIRKLSFHDDSSDVKEAEYEKFDESCIVDYPGFNVRLPDGTVDEYWLYPAPPLSLQHQGKHNLISEIKRKFKDDDHAIRAKRRRLYEDDGSKRCPVHVRPSEQPASKESLKQDESVEPSASDDCVEVDDMPSTSSGVRKPGEILSQRLGTPAPFMIHKYGFEKPSLEMFSTGMQKLEYQNDTKPSGIQFFKWLTMLREQSKKAIKKYRLKIAGKRDKGSRRRLGNLNRRILMLREGGDRRQRREAHRASVHRHLDLDSSEEGTLEETSLLSNVTQQRSSKDYCHEKPIRRLTPICLAV</sequence>
<feature type="compositionally biased region" description="Basic and acidic residues" evidence="8">
    <location>
        <begin position="209"/>
        <end position="220"/>
    </location>
</feature>
<evidence type="ECO:0000313" key="11">
    <source>
        <dbReference type="Proteomes" id="UP000046395"/>
    </source>
</evidence>
<evidence type="ECO:0000256" key="7">
    <source>
        <dbReference type="PROSITE-ProRule" id="PRU00047"/>
    </source>
</evidence>
<dbReference type="GO" id="GO:0003723">
    <property type="term" value="F:RNA binding"/>
    <property type="evidence" value="ECO:0007669"/>
    <property type="project" value="TreeGrafter"/>
</dbReference>
<feature type="region of interest" description="Disordered" evidence="8">
    <location>
        <begin position="1"/>
        <end position="25"/>
    </location>
</feature>
<evidence type="ECO:0000259" key="10">
    <source>
        <dbReference type="PROSITE" id="PS50158"/>
    </source>
</evidence>
<dbReference type="SUPFAM" id="SSF57756">
    <property type="entry name" value="Retrovirus zinc finger-like domains"/>
    <property type="match status" value="1"/>
</dbReference>
<comment type="subcellular location">
    <subcellularLocation>
        <location evidence="1">Nucleus</location>
        <location evidence="1">Nucleoplasm</location>
    </subcellularLocation>
</comment>
<keyword evidence="9" id="KW-1133">Transmembrane helix</keyword>